<protein>
    <submittedName>
        <fullName evidence="5">Alpha/beta fold hydrolase</fullName>
    </submittedName>
</protein>
<dbReference type="GO" id="GO:0016787">
    <property type="term" value="F:hydrolase activity"/>
    <property type="evidence" value="ECO:0007669"/>
    <property type="project" value="UniProtKB-KW"/>
</dbReference>
<dbReference type="Pfam" id="PF02230">
    <property type="entry name" value="Abhydrolase_2"/>
    <property type="match status" value="1"/>
</dbReference>
<dbReference type="InterPro" id="IPR003140">
    <property type="entry name" value="PLipase/COase/thioEstase"/>
</dbReference>
<gene>
    <name evidence="5" type="ORF">GCM10022393_12310</name>
</gene>
<dbReference type="RefSeq" id="WP_344925648.1">
    <property type="nucleotide sequence ID" value="NZ_BAABCW010000003.1"/>
</dbReference>
<feature type="domain" description="Phospholipase/carboxylesterase/thioesterase" evidence="4">
    <location>
        <begin position="45"/>
        <end position="234"/>
    </location>
</feature>
<name>A0ABP7XE70_9FLAO</name>
<dbReference type="InterPro" id="IPR050565">
    <property type="entry name" value="LYPA1-2/EST-like"/>
</dbReference>
<dbReference type="InterPro" id="IPR029058">
    <property type="entry name" value="AB_hydrolase_fold"/>
</dbReference>
<reference evidence="6" key="1">
    <citation type="journal article" date="2019" name="Int. J. Syst. Evol. Microbiol.">
        <title>The Global Catalogue of Microorganisms (GCM) 10K type strain sequencing project: providing services to taxonomists for standard genome sequencing and annotation.</title>
        <authorList>
            <consortium name="The Broad Institute Genomics Platform"/>
            <consortium name="The Broad Institute Genome Sequencing Center for Infectious Disease"/>
            <person name="Wu L."/>
            <person name="Ma J."/>
        </authorList>
    </citation>
    <scope>NUCLEOTIDE SEQUENCE [LARGE SCALE GENOMIC DNA]</scope>
    <source>
        <strain evidence="6">JCM 17106</strain>
    </source>
</reference>
<organism evidence="5 6">
    <name type="scientific">Aquimarina addita</name>
    <dbReference type="NCBI Taxonomy" id="870485"/>
    <lineage>
        <taxon>Bacteria</taxon>
        <taxon>Pseudomonadati</taxon>
        <taxon>Bacteroidota</taxon>
        <taxon>Flavobacteriia</taxon>
        <taxon>Flavobacteriales</taxon>
        <taxon>Flavobacteriaceae</taxon>
        <taxon>Aquimarina</taxon>
    </lineage>
</organism>
<evidence type="ECO:0000313" key="5">
    <source>
        <dbReference type="EMBL" id="GAA4113369.1"/>
    </source>
</evidence>
<dbReference type="EMBL" id="BAABCW010000003">
    <property type="protein sequence ID" value="GAA4113369.1"/>
    <property type="molecule type" value="Genomic_DNA"/>
</dbReference>
<feature type="chain" id="PRO_5047398086" evidence="3">
    <location>
        <begin position="25"/>
        <end position="242"/>
    </location>
</feature>
<evidence type="ECO:0000256" key="3">
    <source>
        <dbReference type="SAM" id="SignalP"/>
    </source>
</evidence>
<dbReference type="Proteomes" id="UP001500459">
    <property type="component" value="Unassembled WGS sequence"/>
</dbReference>
<comment type="similarity">
    <text evidence="1">Belongs to the AB hydrolase superfamily. AB hydrolase 2 family.</text>
</comment>
<sequence length="242" mass="27841">MKCLNQLLFFCKITILLLSTFSFATCVSESPALNYKILKGEHHVNDQLLILLHGMNSNTDMWNDFVKYIPKKTLVIAIEAPFTSKKNAYRWYDIDVTKKPYLSDVVQMDESTRKIEYFITTIQSKHKISTEKIAIAGFSQGAILSLNLALTNPEVVNFIGIFSGMLPDTMDTRISDTCSKLSFFITHGTQDKGIDIRLAEKMQVFLKENDIKVHMRVKDTGHTITDNQFKEFIHWWETSTQR</sequence>
<evidence type="ECO:0000256" key="2">
    <source>
        <dbReference type="ARBA" id="ARBA00022801"/>
    </source>
</evidence>
<comment type="caution">
    <text evidence="5">The sequence shown here is derived from an EMBL/GenBank/DDBJ whole genome shotgun (WGS) entry which is preliminary data.</text>
</comment>
<feature type="signal peptide" evidence="3">
    <location>
        <begin position="1"/>
        <end position="24"/>
    </location>
</feature>
<dbReference type="Gene3D" id="3.40.50.1820">
    <property type="entry name" value="alpha/beta hydrolase"/>
    <property type="match status" value="1"/>
</dbReference>
<dbReference type="PANTHER" id="PTHR10655:SF17">
    <property type="entry name" value="LYSOPHOSPHOLIPASE-LIKE PROTEIN 1"/>
    <property type="match status" value="1"/>
</dbReference>
<evidence type="ECO:0000259" key="4">
    <source>
        <dbReference type="Pfam" id="PF02230"/>
    </source>
</evidence>
<dbReference type="SUPFAM" id="SSF53474">
    <property type="entry name" value="alpha/beta-Hydrolases"/>
    <property type="match status" value="1"/>
</dbReference>
<accession>A0ABP7XE70</accession>
<keyword evidence="3" id="KW-0732">Signal</keyword>
<evidence type="ECO:0000313" key="6">
    <source>
        <dbReference type="Proteomes" id="UP001500459"/>
    </source>
</evidence>
<evidence type="ECO:0000256" key="1">
    <source>
        <dbReference type="ARBA" id="ARBA00006499"/>
    </source>
</evidence>
<keyword evidence="2 5" id="KW-0378">Hydrolase</keyword>
<proteinExistence type="inferred from homology"/>
<dbReference type="PANTHER" id="PTHR10655">
    <property type="entry name" value="LYSOPHOSPHOLIPASE-RELATED"/>
    <property type="match status" value="1"/>
</dbReference>
<keyword evidence="6" id="KW-1185">Reference proteome</keyword>